<dbReference type="PANTHER" id="PTHR30520:SF6">
    <property type="entry name" value="FORMATE_NITRATE FAMILY TRANSPORTER (EUROFUNG)"/>
    <property type="match status" value="1"/>
</dbReference>
<keyword evidence="3 12" id="KW-0812">Transmembrane</keyword>
<feature type="region of interest" description="Disordered" evidence="11">
    <location>
        <begin position="256"/>
        <end position="283"/>
    </location>
</feature>
<dbReference type="GO" id="GO:0015513">
    <property type="term" value="F:high-affinity secondary active nitrite transmembrane transporter activity"/>
    <property type="evidence" value="ECO:0007669"/>
    <property type="project" value="TreeGrafter"/>
</dbReference>
<evidence type="ECO:0000313" key="13">
    <source>
        <dbReference type="EMBL" id="CAH0367040.1"/>
    </source>
</evidence>
<dbReference type="AlphaFoldDB" id="A0A8J2S9L5"/>
<evidence type="ECO:0000256" key="10">
    <source>
        <dbReference type="ARBA" id="ARBA00049660"/>
    </source>
</evidence>
<evidence type="ECO:0000256" key="7">
    <source>
        <dbReference type="ARBA" id="ARBA00047693"/>
    </source>
</evidence>
<dbReference type="GO" id="GO:0015707">
    <property type="term" value="P:nitrite transport"/>
    <property type="evidence" value="ECO:0007669"/>
    <property type="project" value="TreeGrafter"/>
</dbReference>
<comment type="catalytic activity">
    <reaction evidence="8">
        <text>formate(in) + H(+)(in) = formate(out) + H(+)(out)</text>
        <dbReference type="Rhea" id="RHEA:80887"/>
        <dbReference type="ChEBI" id="CHEBI:15378"/>
        <dbReference type="ChEBI" id="CHEBI:15740"/>
    </reaction>
</comment>
<dbReference type="PROSITE" id="PS01006">
    <property type="entry name" value="FORMATE_NITRITE_TP_2"/>
    <property type="match status" value="1"/>
</dbReference>
<keyword evidence="5 12" id="KW-0472">Membrane</keyword>
<proteinExistence type="inferred from homology"/>
<comment type="subcellular location">
    <subcellularLocation>
        <location evidence="1">Cell membrane</location>
        <topology evidence="1">Multi-pass membrane protein</topology>
    </subcellularLocation>
</comment>
<dbReference type="PANTHER" id="PTHR30520">
    <property type="entry name" value="FORMATE TRANSPORTER-RELATED"/>
    <property type="match status" value="1"/>
</dbReference>
<dbReference type="Pfam" id="PF01226">
    <property type="entry name" value="Form_Nir_trans"/>
    <property type="match status" value="1"/>
</dbReference>
<dbReference type="InterPro" id="IPR000292">
    <property type="entry name" value="For/NO2_transpt"/>
</dbReference>
<protein>
    <submittedName>
        <fullName evidence="13">Uncharacterized protein</fullName>
    </submittedName>
</protein>
<evidence type="ECO:0000256" key="1">
    <source>
        <dbReference type="ARBA" id="ARBA00004651"/>
    </source>
</evidence>
<gene>
    <name evidence="13" type="ORF">PECAL_2P00350</name>
</gene>
<feature type="compositionally biased region" description="Basic residues" evidence="11">
    <location>
        <begin position="44"/>
        <end position="71"/>
    </location>
</feature>
<evidence type="ECO:0000256" key="5">
    <source>
        <dbReference type="ARBA" id="ARBA00023136"/>
    </source>
</evidence>
<dbReference type="Gene3D" id="1.20.1080.10">
    <property type="entry name" value="Glycerol uptake facilitator protein"/>
    <property type="match status" value="1"/>
</dbReference>
<dbReference type="Proteomes" id="UP000789595">
    <property type="component" value="Unassembled WGS sequence"/>
</dbReference>
<dbReference type="GO" id="GO:0005886">
    <property type="term" value="C:plasma membrane"/>
    <property type="evidence" value="ECO:0007669"/>
    <property type="project" value="UniProtKB-SubCell"/>
</dbReference>
<comment type="similarity">
    <text evidence="10">Belongs to the FNT transporter (TC 1.A.16) family.</text>
</comment>
<evidence type="ECO:0000256" key="2">
    <source>
        <dbReference type="ARBA" id="ARBA00011255"/>
    </source>
</evidence>
<evidence type="ECO:0000256" key="11">
    <source>
        <dbReference type="SAM" id="MobiDB-lite"/>
    </source>
</evidence>
<dbReference type="InterPro" id="IPR023271">
    <property type="entry name" value="Aquaporin-like"/>
</dbReference>
<dbReference type="InterPro" id="IPR024002">
    <property type="entry name" value="For/NO2_transpt_CS"/>
</dbReference>
<evidence type="ECO:0000313" key="14">
    <source>
        <dbReference type="Proteomes" id="UP000789595"/>
    </source>
</evidence>
<keyword evidence="4 12" id="KW-1133">Transmembrane helix</keyword>
<feature type="region of interest" description="Disordered" evidence="11">
    <location>
        <begin position="1"/>
        <end position="86"/>
    </location>
</feature>
<comment type="catalytic activity">
    <reaction evidence="6">
        <text>(S)-lactate(in) + H(+)(in) = (S)-lactate(out) + H(+)(out)</text>
        <dbReference type="Rhea" id="RHEA:29415"/>
        <dbReference type="ChEBI" id="CHEBI:15378"/>
        <dbReference type="ChEBI" id="CHEBI:16651"/>
    </reaction>
</comment>
<evidence type="ECO:0000256" key="4">
    <source>
        <dbReference type="ARBA" id="ARBA00022989"/>
    </source>
</evidence>
<feature type="compositionally biased region" description="Basic and acidic residues" evidence="11">
    <location>
        <begin position="258"/>
        <end position="269"/>
    </location>
</feature>
<organism evidence="13 14">
    <name type="scientific">Pelagomonas calceolata</name>
    <dbReference type="NCBI Taxonomy" id="35677"/>
    <lineage>
        <taxon>Eukaryota</taxon>
        <taxon>Sar</taxon>
        <taxon>Stramenopiles</taxon>
        <taxon>Ochrophyta</taxon>
        <taxon>Pelagophyceae</taxon>
        <taxon>Pelagomonadales</taxon>
        <taxon>Pelagomonadaceae</taxon>
        <taxon>Pelagomonas</taxon>
    </lineage>
</organism>
<dbReference type="OrthoDB" id="4829at2759"/>
<evidence type="ECO:0000256" key="3">
    <source>
        <dbReference type="ARBA" id="ARBA00022692"/>
    </source>
</evidence>
<evidence type="ECO:0000256" key="9">
    <source>
        <dbReference type="ARBA" id="ARBA00049088"/>
    </source>
</evidence>
<evidence type="ECO:0000256" key="6">
    <source>
        <dbReference type="ARBA" id="ARBA00034245"/>
    </source>
</evidence>
<accession>A0A8J2S9L5</accession>
<comment type="catalytic activity">
    <reaction evidence="9">
        <text>acetate(out) + H(+)(out) = acetate(in) + H(+)(in)</text>
        <dbReference type="Rhea" id="RHEA:71803"/>
        <dbReference type="ChEBI" id="CHEBI:15378"/>
        <dbReference type="ChEBI" id="CHEBI:30089"/>
    </reaction>
</comment>
<name>A0A8J2S9L5_9STRA</name>
<feature type="transmembrane region" description="Helical" evidence="12">
    <location>
        <begin position="428"/>
        <end position="453"/>
    </location>
</feature>
<comment type="catalytic activity">
    <reaction evidence="7">
        <text>pyruvate(out) + H(+)(out) = pyruvate(in) + H(+)(in)</text>
        <dbReference type="Rhea" id="RHEA:64720"/>
        <dbReference type="ChEBI" id="CHEBI:15361"/>
        <dbReference type="ChEBI" id="CHEBI:15378"/>
    </reaction>
</comment>
<comment type="caution">
    <text evidence="13">The sequence shown here is derived from an EMBL/GenBank/DDBJ whole genome shotgun (WGS) entry which is preliminary data.</text>
</comment>
<comment type="subunit">
    <text evidence="2">Homopentamer.</text>
</comment>
<dbReference type="EMBL" id="CAKKNE010000002">
    <property type="protein sequence ID" value="CAH0367040.1"/>
    <property type="molecule type" value="Genomic_DNA"/>
</dbReference>
<evidence type="ECO:0000256" key="8">
    <source>
        <dbReference type="ARBA" id="ARBA00049016"/>
    </source>
</evidence>
<keyword evidence="14" id="KW-1185">Reference proteome</keyword>
<evidence type="ECO:0000256" key="12">
    <source>
        <dbReference type="SAM" id="Phobius"/>
    </source>
</evidence>
<sequence>MPPAHTVLCHSNAHTEPRPMATANTYVNVKRVFNTQPEAPPRRPPPRRRRRRKPRPPAGPRLRRERRRGRQHPHDAAPAHDMPPLAPGVRRGVLVEKFSFDRCRVDASDAVCRRSIESDRCRVDGVTVDRRRGMLLSFGVMMSCQVGGRWGSTTGVNNFVFAGFGIPFGLTFIVPSGAKIKVRRVDGVATCREDSRFAHTGALPGLRAHHGELHVLHLRLPRGGARGPRERDQGHGHQLVRLLVAQPRRRHPPLRHLRVADGPHQDRDHRQRHLLGPHGGASTAWKDDVASTASTMISAQALENNEKINFPNRRTFQEAFNNGDFCTTKNFAQANICKLMKAARAKCTAHFTTSIVRGAGCNWMVCLAIWLQMIATEPISKFIMIWLPIELFISSGFDHLVVNEFLIPGGIIVGGKFLDSRINWGNAFWFNFIPVTIGSIVGAWFLVIPFWFVNKDGFWKRQEREAAAKAAKEEKVVEA</sequence>
<reference evidence="13" key="1">
    <citation type="submission" date="2021-11" db="EMBL/GenBank/DDBJ databases">
        <authorList>
            <consortium name="Genoscope - CEA"/>
            <person name="William W."/>
        </authorList>
    </citation>
    <scope>NUCLEOTIDE SEQUENCE</scope>
</reference>